<evidence type="ECO:0000313" key="2">
    <source>
        <dbReference type="EMBL" id="RNA00653.1"/>
    </source>
</evidence>
<comment type="caution">
    <text evidence="2">The sequence shown here is derived from an EMBL/GenBank/DDBJ whole genome shotgun (WGS) entry which is preliminary data.</text>
</comment>
<sequence>MPKIMVTTSKGVILIWSNEDIPLDLLQLTAGVPIPAMAFLNEKASNSSSSIIRPSITSRNELLSSLCKSSSKFLPNMDLKQVFNCCLWARDLLLIICIIVFSSVPRPFIAFLSLSQSFEQSKSGQSVTVGVSSTSGSSTCSITCGSSSTASSNTLCEGSLINNNNNLP</sequence>
<reference evidence="2 3" key="1">
    <citation type="journal article" date="2018" name="Sci. Rep.">
        <title>Genomic signatures of local adaptation to the degree of environmental predictability in rotifers.</title>
        <authorList>
            <person name="Franch-Gras L."/>
            <person name="Hahn C."/>
            <person name="Garcia-Roger E.M."/>
            <person name="Carmona M.J."/>
            <person name="Serra M."/>
            <person name="Gomez A."/>
        </authorList>
    </citation>
    <scope>NUCLEOTIDE SEQUENCE [LARGE SCALE GENOMIC DNA]</scope>
    <source>
        <strain evidence="2">HYR1</strain>
    </source>
</reference>
<name>A0A3M7PNI3_BRAPC</name>
<keyword evidence="1" id="KW-0472">Membrane</keyword>
<accession>A0A3M7PNI3</accession>
<keyword evidence="1" id="KW-1133">Transmembrane helix</keyword>
<organism evidence="2 3">
    <name type="scientific">Brachionus plicatilis</name>
    <name type="common">Marine rotifer</name>
    <name type="synonym">Brachionus muelleri</name>
    <dbReference type="NCBI Taxonomy" id="10195"/>
    <lineage>
        <taxon>Eukaryota</taxon>
        <taxon>Metazoa</taxon>
        <taxon>Spiralia</taxon>
        <taxon>Gnathifera</taxon>
        <taxon>Rotifera</taxon>
        <taxon>Eurotatoria</taxon>
        <taxon>Monogononta</taxon>
        <taxon>Pseudotrocha</taxon>
        <taxon>Ploima</taxon>
        <taxon>Brachionidae</taxon>
        <taxon>Brachionus</taxon>
    </lineage>
</organism>
<keyword evidence="1" id="KW-0812">Transmembrane</keyword>
<dbReference type="EMBL" id="REGN01009657">
    <property type="protein sequence ID" value="RNA00653.1"/>
    <property type="molecule type" value="Genomic_DNA"/>
</dbReference>
<dbReference type="AlphaFoldDB" id="A0A3M7PNI3"/>
<evidence type="ECO:0000256" key="1">
    <source>
        <dbReference type="SAM" id="Phobius"/>
    </source>
</evidence>
<dbReference type="Proteomes" id="UP000276133">
    <property type="component" value="Unassembled WGS sequence"/>
</dbReference>
<proteinExistence type="predicted"/>
<evidence type="ECO:0000313" key="3">
    <source>
        <dbReference type="Proteomes" id="UP000276133"/>
    </source>
</evidence>
<feature type="transmembrane region" description="Helical" evidence="1">
    <location>
        <begin position="92"/>
        <end position="114"/>
    </location>
</feature>
<keyword evidence="3" id="KW-1185">Reference proteome</keyword>
<protein>
    <submittedName>
        <fullName evidence="2">Uncharacterized protein</fullName>
    </submittedName>
</protein>
<gene>
    <name evidence="2" type="ORF">BpHYR1_016774</name>
</gene>